<dbReference type="Proteomes" id="UP000064967">
    <property type="component" value="Chromosome"/>
</dbReference>
<dbReference type="Pfam" id="PF04434">
    <property type="entry name" value="SWIM"/>
    <property type="match status" value="2"/>
</dbReference>
<protein>
    <recommendedName>
        <fullName evidence="2">SWIM-type domain-containing protein</fullName>
    </recommendedName>
</protein>
<dbReference type="AlphaFoldDB" id="A0A0K1QG80"/>
<evidence type="ECO:0000259" key="2">
    <source>
        <dbReference type="PROSITE" id="PS50966"/>
    </source>
</evidence>
<keyword evidence="1" id="KW-0863">Zinc-finger</keyword>
<evidence type="ECO:0000313" key="3">
    <source>
        <dbReference type="EMBL" id="AKV04769.1"/>
    </source>
</evidence>
<accession>A0A0K1QG80</accession>
<dbReference type="InterPro" id="IPR007527">
    <property type="entry name" value="Znf_SWIM"/>
</dbReference>
<sequence>MRDDLLALSSESLVVLANVGLVKRAQKEVESGAGPTIEEADDGTVVAHSKDGATTRIPRNTTLKGAACSCGAATVCRHRVAAVLAYQRQFARTEQPSGTEASWSPGAFTDEALREVCGDAAMTRAQAFLRKSYLVTTRPGTVPVASLPASTVQFLAPNALALAKCDCTKGGACEHVVLAVWAFRARPEGGVFELGTADHESGTAALAQVESALRAVMMRGLSDTGATTELTRARVHADQAGLVWIADGIEDLERQKDAYDRQSAFFDSRRCSLLVGELVARIRASRNSKLLPPRWVLGSDEARETLLEQVRLISLGARLDADNERRFATIYFAERDTKSVLALRASWSFTGADKPRNGFELAQMFASSRMSVAALAKGDIVTRAATRRANGEIDLAFARGMKSSVLPGGSAWDDLPEPILVRSLETHEQRTRGRPPSFLRPRQIGDGVHVLAIARVVEIGYDAAEQELVAIVEDQAGARCILRTKHRTVSPGAVDAARDALENGARFVSGELCRTRHGWEIQPLGIGTDRLVVPDVEKPRSAEALPPAMGAHNDDALGATLHAFEEFVDRAVQKGWPLFVPAAPALAARLDETGLDRLGERVASFGAGSEDGFFDLLVLRMLLHEASADE</sequence>
<dbReference type="KEGG" id="llu:AKJ09_11432"/>
<dbReference type="RefSeq" id="WP_146655333.1">
    <property type="nucleotide sequence ID" value="NZ_CP012333.1"/>
</dbReference>
<feature type="domain" description="SWIM-type" evidence="2">
    <location>
        <begin position="53"/>
        <end position="87"/>
    </location>
</feature>
<proteinExistence type="predicted"/>
<keyword evidence="1" id="KW-0862">Zinc</keyword>
<evidence type="ECO:0000256" key="1">
    <source>
        <dbReference type="PROSITE-ProRule" id="PRU00325"/>
    </source>
</evidence>
<name>A0A0K1QG80_9BACT</name>
<organism evidence="3 4">
    <name type="scientific">Labilithrix luteola</name>
    <dbReference type="NCBI Taxonomy" id="1391654"/>
    <lineage>
        <taxon>Bacteria</taxon>
        <taxon>Pseudomonadati</taxon>
        <taxon>Myxococcota</taxon>
        <taxon>Polyangia</taxon>
        <taxon>Polyangiales</taxon>
        <taxon>Labilitrichaceae</taxon>
        <taxon>Labilithrix</taxon>
    </lineage>
</organism>
<evidence type="ECO:0000313" key="4">
    <source>
        <dbReference type="Proteomes" id="UP000064967"/>
    </source>
</evidence>
<gene>
    <name evidence="3" type="ORF">AKJ09_11432</name>
</gene>
<dbReference type="STRING" id="1391654.AKJ09_11432"/>
<dbReference type="GO" id="GO:0008270">
    <property type="term" value="F:zinc ion binding"/>
    <property type="evidence" value="ECO:0007669"/>
    <property type="project" value="UniProtKB-KW"/>
</dbReference>
<dbReference type="EMBL" id="CP012333">
    <property type="protein sequence ID" value="AKV04769.1"/>
    <property type="molecule type" value="Genomic_DNA"/>
</dbReference>
<dbReference type="OrthoDB" id="242553at2"/>
<feature type="domain" description="SWIM-type" evidence="2">
    <location>
        <begin position="150"/>
        <end position="184"/>
    </location>
</feature>
<dbReference type="PROSITE" id="PS50966">
    <property type="entry name" value="ZF_SWIM"/>
    <property type="match status" value="2"/>
</dbReference>
<keyword evidence="1" id="KW-0479">Metal-binding</keyword>
<keyword evidence="4" id="KW-1185">Reference proteome</keyword>
<reference evidence="3 4" key="1">
    <citation type="submission" date="2015-08" db="EMBL/GenBank/DDBJ databases">
        <authorList>
            <person name="Babu N.S."/>
            <person name="Beckwith C.J."/>
            <person name="Beseler K.G."/>
            <person name="Brison A."/>
            <person name="Carone J.V."/>
            <person name="Caskin T.P."/>
            <person name="Diamond M."/>
            <person name="Durham M.E."/>
            <person name="Foxe J.M."/>
            <person name="Go M."/>
            <person name="Henderson B.A."/>
            <person name="Jones I.B."/>
            <person name="McGettigan J.A."/>
            <person name="Micheletti S.J."/>
            <person name="Nasrallah M.E."/>
            <person name="Ortiz D."/>
            <person name="Piller C.R."/>
            <person name="Privatt S.R."/>
            <person name="Schneider S.L."/>
            <person name="Sharp S."/>
            <person name="Smith T.C."/>
            <person name="Stanton J.D."/>
            <person name="Ullery H.E."/>
            <person name="Wilson R.J."/>
            <person name="Serrano M.G."/>
            <person name="Buck G."/>
            <person name="Lee V."/>
            <person name="Wang Y."/>
            <person name="Carvalho R."/>
            <person name="Voegtly L."/>
            <person name="Shi R."/>
            <person name="Duckworth R."/>
            <person name="Johnson A."/>
            <person name="Loviza R."/>
            <person name="Walstead R."/>
            <person name="Shah Z."/>
            <person name="Kiflezghi M."/>
            <person name="Wade K."/>
            <person name="Ball S.L."/>
            <person name="Bradley K.W."/>
            <person name="Asai D.J."/>
            <person name="Bowman C.A."/>
            <person name="Russell D.A."/>
            <person name="Pope W.H."/>
            <person name="Jacobs-Sera D."/>
            <person name="Hendrix R.W."/>
            <person name="Hatfull G.F."/>
        </authorList>
    </citation>
    <scope>NUCLEOTIDE SEQUENCE [LARGE SCALE GENOMIC DNA]</scope>
    <source>
        <strain evidence="3 4">DSM 27648</strain>
    </source>
</reference>